<gene>
    <name evidence="1" type="ORF">AUC43_07640</name>
</gene>
<organism evidence="1 2">
    <name type="scientific">Hymenobacter sedentarius</name>
    <dbReference type="NCBI Taxonomy" id="1411621"/>
    <lineage>
        <taxon>Bacteria</taxon>
        <taxon>Pseudomonadati</taxon>
        <taxon>Bacteroidota</taxon>
        <taxon>Cytophagia</taxon>
        <taxon>Cytophagales</taxon>
        <taxon>Hymenobacteraceae</taxon>
        <taxon>Hymenobacter</taxon>
    </lineage>
</organism>
<dbReference type="PANTHER" id="PTHR30348:SF4">
    <property type="entry name" value="DUF72 DOMAIN-CONTAINING PROTEIN"/>
    <property type="match status" value="1"/>
</dbReference>
<dbReference type="PANTHER" id="PTHR30348">
    <property type="entry name" value="UNCHARACTERIZED PROTEIN YECE"/>
    <property type="match status" value="1"/>
</dbReference>
<dbReference type="Proteomes" id="UP000059542">
    <property type="component" value="Chromosome"/>
</dbReference>
<dbReference type="InterPro" id="IPR036520">
    <property type="entry name" value="UPF0759_sf"/>
</dbReference>
<name>A0A0U4CNR6_9BACT</name>
<dbReference type="OrthoDB" id="9780310at2"/>
<sequence length="252" mass="28389">MPALLGTLRTGTSGIVVPGPKATFPEAYQATSRLTYYATLFNSVEINSTFYRIPQPKTFAAWAAETGPAFDFTLKLWRDITHTKTLAEDLSGLVRFLEAARELGPKKGCLLIQFPPSNTIRQLNAVRALLDALAAADPAHEWRKAVEFRHPSWYADDAFEMLDHHGASLVLHDKGPARNAQLNEGADFVYMRFHGPQGNYRESYERDFLHDQAEQIHDYLQDGKDVYAYFNNTMGAAFDNAQDLYRLVAERA</sequence>
<dbReference type="InterPro" id="IPR002763">
    <property type="entry name" value="DUF72"/>
</dbReference>
<dbReference type="AlphaFoldDB" id="A0A0U4CNR6"/>
<protein>
    <recommendedName>
        <fullName evidence="3">DUF72 domain-containing protein</fullName>
    </recommendedName>
</protein>
<dbReference type="KEGG" id="hyg:AUC43_07640"/>
<reference evidence="1 2" key="1">
    <citation type="submission" date="2015-12" db="EMBL/GenBank/DDBJ databases">
        <authorList>
            <person name="Shamseldin A."/>
            <person name="Moawad H."/>
            <person name="Abd El-Rahim W.M."/>
            <person name="Sadowsky M.J."/>
        </authorList>
    </citation>
    <scope>NUCLEOTIDE SEQUENCE [LARGE SCALE GENOMIC DNA]</scope>
    <source>
        <strain evidence="1 2">DG5B</strain>
    </source>
</reference>
<evidence type="ECO:0000313" key="1">
    <source>
        <dbReference type="EMBL" id="ALW84974.1"/>
    </source>
</evidence>
<dbReference type="RefSeq" id="WP_068191605.1">
    <property type="nucleotide sequence ID" value="NZ_CP013909.1"/>
</dbReference>
<keyword evidence="2" id="KW-1185">Reference proteome</keyword>
<evidence type="ECO:0000313" key="2">
    <source>
        <dbReference type="Proteomes" id="UP000059542"/>
    </source>
</evidence>
<evidence type="ECO:0008006" key="3">
    <source>
        <dbReference type="Google" id="ProtNLM"/>
    </source>
</evidence>
<dbReference type="EMBL" id="CP013909">
    <property type="protein sequence ID" value="ALW84974.1"/>
    <property type="molecule type" value="Genomic_DNA"/>
</dbReference>
<accession>A0A0U4CNR6</accession>
<dbReference type="Pfam" id="PF01904">
    <property type="entry name" value="DUF72"/>
    <property type="match status" value="1"/>
</dbReference>
<dbReference type="Gene3D" id="3.20.20.410">
    <property type="entry name" value="Protein of unknown function UPF0759"/>
    <property type="match status" value="1"/>
</dbReference>
<proteinExistence type="predicted"/>
<dbReference type="SUPFAM" id="SSF117396">
    <property type="entry name" value="TM1631-like"/>
    <property type="match status" value="1"/>
</dbReference>